<reference evidence="1" key="1">
    <citation type="submission" date="2018-05" db="EMBL/GenBank/DDBJ databases">
        <authorList>
            <person name="Lanie J.A."/>
            <person name="Ng W.-L."/>
            <person name="Kazmierczak K.M."/>
            <person name="Andrzejewski T.M."/>
            <person name="Davidsen T.M."/>
            <person name="Wayne K.J."/>
            <person name="Tettelin H."/>
            <person name="Glass J.I."/>
            <person name="Rusch D."/>
            <person name="Podicherti R."/>
            <person name="Tsui H.-C.T."/>
            <person name="Winkler M.E."/>
        </authorList>
    </citation>
    <scope>NUCLEOTIDE SEQUENCE</scope>
</reference>
<evidence type="ECO:0008006" key="2">
    <source>
        <dbReference type="Google" id="ProtNLM"/>
    </source>
</evidence>
<name>A0A383C4B0_9ZZZZ</name>
<feature type="non-terminal residue" evidence="1">
    <location>
        <position position="1"/>
    </location>
</feature>
<accession>A0A383C4B0</accession>
<dbReference type="AlphaFoldDB" id="A0A383C4B0"/>
<evidence type="ECO:0000313" key="1">
    <source>
        <dbReference type="EMBL" id="SVE26438.1"/>
    </source>
</evidence>
<proteinExistence type="predicted"/>
<gene>
    <name evidence="1" type="ORF">METZ01_LOCUS479292</name>
</gene>
<dbReference type="EMBL" id="UINC01205318">
    <property type="protein sequence ID" value="SVE26438.1"/>
    <property type="molecule type" value="Genomic_DNA"/>
</dbReference>
<feature type="non-terminal residue" evidence="1">
    <location>
        <position position="99"/>
    </location>
</feature>
<protein>
    <recommendedName>
        <fullName evidence="2">Phytanoyl-CoA dioxygenase</fullName>
    </recommendedName>
</protein>
<organism evidence="1">
    <name type="scientific">marine metagenome</name>
    <dbReference type="NCBI Taxonomy" id="408172"/>
    <lineage>
        <taxon>unclassified sequences</taxon>
        <taxon>metagenomes</taxon>
        <taxon>ecological metagenomes</taxon>
    </lineage>
</organism>
<sequence>VTFDREAWNFDCEPTLTDSQVLEFCREGYILLPGVVDDAVNERARAWLEGKIPAEPSFVPEGMTDQDMERIRGSHEPSTLFLETWFIEGVLLQPQLAGI</sequence>
<dbReference type="SUPFAM" id="SSF51197">
    <property type="entry name" value="Clavaminate synthase-like"/>
    <property type="match status" value="1"/>
</dbReference>